<protein>
    <submittedName>
        <fullName evidence="3">NodT family efflux transporter outer membrane factor (OMF) lipoprotein</fullName>
    </submittedName>
</protein>
<keyword evidence="2" id="KW-0564">Palmitate</keyword>
<dbReference type="RefSeq" id="WP_354298577.1">
    <property type="nucleotide sequence ID" value="NZ_JBEPLU010000005.1"/>
</dbReference>
<dbReference type="NCBIfam" id="TIGR01845">
    <property type="entry name" value="outer_NodT"/>
    <property type="match status" value="1"/>
</dbReference>
<dbReference type="Pfam" id="PF02321">
    <property type="entry name" value="OEP"/>
    <property type="match status" value="2"/>
</dbReference>
<dbReference type="PANTHER" id="PTHR30203:SF33">
    <property type="entry name" value="BLR4455 PROTEIN"/>
    <property type="match status" value="1"/>
</dbReference>
<dbReference type="Gene3D" id="2.20.200.10">
    <property type="entry name" value="Outer membrane efflux proteins (OEP)"/>
    <property type="match status" value="1"/>
</dbReference>
<feature type="signal peptide" evidence="2">
    <location>
        <begin position="1"/>
        <end position="21"/>
    </location>
</feature>
<organism evidence="3 4">
    <name type="scientific">Phenylobacterium koreense</name>
    <dbReference type="NCBI Taxonomy" id="266125"/>
    <lineage>
        <taxon>Bacteria</taxon>
        <taxon>Pseudomonadati</taxon>
        <taxon>Pseudomonadota</taxon>
        <taxon>Alphaproteobacteria</taxon>
        <taxon>Caulobacterales</taxon>
        <taxon>Caulobacteraceae</taxon>
        <taxon>Phenylobacterium</taxon>
    </lineage>
</organism>
<evidence type="ECO:0000313" key="3">
    <source>
        <dbReference type="EMBL" id="MET3528720.1"/>
    </source>
</evidence>
<keyword evidence="2" id="KW-0732">Signal</keyword>
<dbReference type="InterPro" id="IPR010131">
    <property type="entry name" value="MdtP/NodT-like"/>
</dbReference>
<accession>A0ABV2ENS6</accession>
<dbReference type="PANTHER" id="PTHR30203">
    <property type="entry name" value="OUTER MEMBRANE CATION EFFLUX PROTEIN"/>
    <property type="match status" value="1"/>
</dbReference>
<keyword evidence="4" id="KW-1185">Reference proteome</keyword>
<dbReference type="Proteomes" id="UP001549110">
    <property type="component" value="Unassembled WGS sequence"/>
</dbReference>
<gene>
    <name evidence="3" type="ORF">ABID41_003862</name>
</gene>
<sequence>MAALKPSVTAWACLLSLSACAAPRVEAPDVGVAIPERFAAASRPEAPAADHWWKTFGDPRLDTLVERTLTDSPTIGRAIAGVRQARARAGIAGADRLPRADIAFSPSRRKLTLESLGIEVPGGENLGSTSYTIDIFDLSANVAWEVDLWGRLAAQSAAARADLLSSEANLQAVRQSIAAQIARNYFALIEARQQVELAEAAATNATEVARQIANRVAMGAAQPGDAEQANAALGLAHANLEQRREAQARLTRQFEVLLGQYPDGELAAAATLPPVPPEPPAGIPADVLARRPDVAASLLDLKAAGFRLTAAERSFLPSIELTGSAGTSSTELSSLFDPDTFVWSIAGRILQPVFQGGRLRAQVELRAGERDEALQAYADTVLTALSEVETALAVEEFLARQEQELTTASAAAERAVVISRNRYEVGKEPLLTLLDSQRRAFEARSRLLAAQRVRLVNRVDLHLALGGGFKNAPAA</sequence>
<keyword evidence="2" id="KW-0472">Membrane</keyword>
<keyword evidence="2 3" id="KW-0449">Lipoprotein</keyword>
<reference evidence="3 4" key="1">
    <citation type="submission" date="2024-06" db="EMBL/GenBank/DDBJ databases">
        <title>Genomic Encyclopedia of Type Strains, Phase IV (KMG-IV): sequencing the most valuable type-strain genomes for metagenomic binning, comparative biology and taxonomic classification.</title>
        <authorList>
            <person name="Goeker M."/>
        </authorList>
    </citation>
    <scope>NUCLEOTIDE SEQUENCE [LARGE SCALE GENOMIC DNA]</scope>
    <source>
        <strain evidence="3 4">DSM 17809</strain>
    </source>
</reference>
<dbReference type="EMBL" id="JBEPLU010000005">
    <property type="protein sequence ID" value="MET3528720.1"/>
    <property type="molecule type" value="Genomic_DNA"/>
</dbReference>
<feature type="chain" id="PRO_5044989664" evidence="2">
    <location>
        <begin position="22"/>
        <end position="475"/>
    </location>
</feature>
<comment type="subcellular location">
    <subcellularLocation>
        <location evidence="2">Cell membrane</location>
        <topology evidence="2">Lipid-anchor</topology>
    </subcellularLocation>
</comment>
<name>A0ABV2ENS6_9CAUL</name>
<evidence type="ECO:0000313" key="4">
    <source>
        <dbReference type="Proteomes" id="UP001549110"/>
    </source>
</evidence>
<comment type="similarity">
    <text evidence="1 2">Belongs to the outer membrane factor (OMF) (TC 1.B.17) family.</text>
</comment>
<keyword evidence="2" id="KW-1134">Transmembrane beta strand</keyword>
<proteinExistence type="inferred from homology"/>
<keyword evidence="2" id="KW-0812">Transmembrane</keyword>
<comment type="caution">
    <text evidence="3">The sequence shown here is derived from an EMBL/GenBank/DDBJ whole genome shotgun (WGS) entry which is preliminary data.</text>
</comment>
<evidence type="ECO:0000256" key="2">
    <source>
        <dbReference type="RuleBase" id="RU362097"/>
    </source>
</evidence>
<dbReference type="PROSITE" id="PS51257">
    <property type="entry name" value="PROKAR_LIPOPROTEIN"/>
    <property type="match status" value="1"/>
</dbReference>
<dbReference type="InterPro" id="IPR003423">
    <property type="entry name" value="OMP_efflux"/>
</dbReference>
<dbReference type="Gene3D" id="1.20.1600.10">
    <property type="entry name" value="Outer membrane efflux proteins (OEP)"/>
    <property type="match status" value="1"/>
</dbReference>
<dbReference type="SUPFAM" id="SSF56954">
    <property type="entry name" value="Outer membrane efflux proteins (OEP)"/>
    <property type="match status" value="1"/>
</dbReference>
<evidence type="ECO:0000256" key="1">
    <source>
        <dbReference type="ARBA" id="ARBA00007613"/>
    </source>
</evidence>